<comment type="caution">
    <text evidence="1">The sequence shown here is derived from an EMBL/GenBank/DDBJ whole genome shotgun (WGS) entry which is preliminary data.</text>
</comment>
<accession>A0A0F9N7X2</accession>
<evidence type="ECO:0000313" key="1">
    <source>
        <dbReference type="EMBL" id="KKN13994.1"/>
    </source>
</evidence>
<dbReference type="EMBL" id="LAZR01003863">
    <property type="protein sequence ID" value="KKN13994.1"/>
    <property type="molecule type" value="Genomic_DNA"/>
</dbReference>
<sequence length="118" mass="13994">MKIRYKKGKKFDGDRIFTIETKGEEAFTHARLMVLINALAKNEYLIYKYGKWDEQGKDFLYEFALKDAIELGKKGIAFIDEENLERPILKEFCKRNELNFQSTKQTILNEFIKENENS</sequence>
<name>A0A0F9N7X2_9ZZZZ</name>
<proteinExistence type="predicted"/>
<organism evidence="1">
    <name type="scientific">marine sediment metagenome</name>
    <dbReference type="NCBI Taxonomy" id="412755"/>
    <lineage>
        <taxon>unclassified sequences</taxon>
        <taxon>metagenomes</taxon>
        <taxon>ecological metagenomes</taxon>
    </lineage>
</organism>
<reference evidence="1" key="1">
    <citation type="journal article" date="2015" name="Nature">
        <title>Complex archaea that bridge the gap between prokaryotes and eukaryotes.</title>
        <authorList>
            <person name="Spang A."/>
            <person name="Saw J.H."/>
            <person name="Jorgensen S.L."/>
            <person name="Zaremba-Niedzwiedzka K."/>
            <person name="Martijn J."/>
            <person name="Lind A.E."/>
            <person name="van Eijk R."/>
            <person name="Schleper C."/>
            <person name="Guy L."/>
            <person name="Ettema T.J."/>
        </authorList>
    </citation>
    <scope>NUCLEOTIDE SEQUENCE</scope>
</reference>
<gene>
    <name evidence="1" type="ORF">LCGC14_1000710</name>
</gene>
<protein>
    <submittedName>
        <fullName evidence="1">Uncharacterized protein</fullName>
    </submittedName>
</protein>
<dbReference type="AlphaFoldDB" id="A0A0F9N7X2"/>